<dbReference type="PANTHER" id="PTHR37946">
    <property type="entry name" value="SLL1969 PROTEIN"/>
    <property type="match status" value="1"/>
</dbReference>
<dbReference type="Gene3D" id="3.40.50.1820">
    <property type="entry name" value="alpha/beta hydrolase"/>
    <property type="match status" value="1"/>
</dbReference>
<dbReference type="PROSITE" id="PS51154">
    <property type="entry name" value="MACRO"/>
    <property type="match status" value="1"/>
</dbReference>
<comment type="caution">
    <text evidence="2">The sequence shown here is derived from an EMBL/GenBank/DDBJ whole genome shotgun (WGS) entry which is preliminary data.</text>
</comment>
<dbReference type="RefSeq" id="WP_266432396.1">
    <property type="nucleotide sequence ID" value="NZ_BAAAZX010000026.1"/>
</dbReference>
<proteinExistence type="predicted"/>
<accession>A0ABP7SXH2</accession>
<evidence type="ECO:0000313" key="2">
    <source>
        <dbReference type="EMBL" id="GAA4017934.1"/>
    </source>
</evidence>
<dbReference type="PANTHER" id="PTHR37946:SF1">
    <property type="entry name" value="SLL1969 PROTEIN"/>
    <property type="match status" value="1"/>
</dbReference>
<dbReference type="InterPro" id="IPR043472">
    <property type="entry name" value="Macro_dom-like"/>
</dbReference>
<name>A0ABP7SXH2_9ACTN</name>
<keyword evidence="3" id="KW-1185">Reference proteome</keyword>
<dbReference type="InterPro" id="IPR029058">
    <property type="entry name" value="AB_hydrolase_fold"/>
</dbReference>
<dbReference type="Gene3D" id="3.40.220.10">
    <property type="entry name" value="Leucine Aminopeptidase, subunit E, domain 1"/>
    <property type="match status" value="1"/>
</dbReference>
<sequence>MRRAAIVFVHGLFSSSATWRDLKAQLSGTPGIAQDFDLLFFDYATPRLSWNPLRKMPNIDTVAESLKSYLADQPISHERLVIVTHSQGGLVVQRFLSRMLAEGRGWELARIRRVVMFACPNNGSELFLLLRRGLMGVTRNSQERELRPLQASVQETQRRVMTGVVHAQYVSRDRCPIPVVSYAGESDNVVSPSSAVSVFPESAVMPGDHFSVIKPGEDGRLLRALLGNLEKALREPFPEESISSAPTYSQVGAHGEEFLAEHQLFGPVAVPTSPWATTQFFIHGGPLEQLSDIDVIVSSENIYLQMSQFFKSSTSGSLRRAAAIKGAGGEILEDVAGDSLIAWLRDHARYGLPVQIGTIAPTPSGALAERNVSRIYHAAIVTPVDGTSDYTVNPHAITRATHNVFLLARRERHELDLPLSSICLPLFGSGRGGITLSRSFDLVWEALMTELSNDSSWSIHFATRRRRSYDMLKERLLAKKQENEARWVNRGAV</sequence>
<dbReference type="SUPFAM" id="SSF52949">
    <property type="entry name" value="Macro domain-like"/>
    <property type="match status" value="1"/>
</dbReference>
<reference evidence="3" key="1">
    <citation type="journal article" date="2019" name="Int. J. Syst. Evol. Microbiol.">
        <title>The Global Catalogue of Microorganisms (GCM) 10K type strain sequencing project: providing services to taxonomists for standard genome sequencing and annotation.</title>
        <authorList>
            <consortium name="The Broad Institute Genomics Platform"/>
            <consortium name="The Broad Institute Genome Sequencing Center for Infectious Disease"/>
            <person name="Wu L."/>
            <person name="Ma J."/>
        </authorList>
    </citation>
    <scope>NUCLEOTIDE SEQUENCE [LARGE SCALE GENOMIC DNA]</scope>
    <source>
        <strain evidence="3">JCM 16924</strain>
    </source>
</reference>
<dbReference type="InterPro" id="IPR002589">
    <property type="entry name" value="Macro_dom"/>
</dbReference>
<organism evidence="2 3">
    <name type="scientific">Streptomyces plumbiresistens</name>
    <dbReference type="NCBI Taxonomy" id="511811"/>
    <lineage>
        <taxon>Bacteria</taxon>
        <taxon>Bacillati</taxon>
        <taxon>Actinomycetota</taxon>
        <taxon>Actinomycetes</taxon>
        <taxon>Kitasatosporales</taxon>
        <taxon>Streptomycetaceae</taxon>
        <taxon>Streptomyces</taxon>
    </lineage>
</organism>
<evidence type="ECO:0000259" key="1">
    <source>
        <dbReference type="PROSITE" id="PS51154"/>
    </source>
</evidence>
<dbReference type="Pfam" id="PF24096">
    <property type="entry name" value="DUF7379"/>
    <property type="match status" value="1"/>
</dbReference>
<dbReference type="SUPFAM" id="SSF53474">
    <property type="entry name" value="alpha/beta-Hydrolases"/>
    <property type="match status" value="1"/>
</dbReference>
<gene>
    <name evidence="2" type="ORF">GCM10022232_72040</name>
</gene>
<protein>
    <recommendedName>
        <fullName evidence="1">Macro domain-containing protein</fullName>
    </recommendedName>
</protein>
<dbReference type="Proteomes" id="UP001500456">
    <property type="component" value="Unassembled WGS sequence"/>
</dbReference>
<feature type="domain" description="Macro" evidence="1">
    <location>
        <begin position="267"/>
        <end position="480"/>
    </location>
</feature>
<dbReference type="InterPro" id="IPR055803">
    <property type="entry name" value="DUF7379"/>
</dbReference>
<evidence type="ECO:0000313" key="3">
    <source>
        <dbReference type="Proteomes" id="UP001500456"/>
    </source>
</evidence>
<dbReference type="EMBL" id="BAAAZX010000026">
    <property type="protein sequence ID" value="GAA4017934.1"/>
    <property type="molecule type" value="Genomic_DNA"/>
</dbReference>